<keyword evidence="3" id="KW-0804">Transcription</keyword>
<name>E8X3J3_GRATM</name>
<reference evidence="7" key="1">
    <citation type="submission" date="2011-01" db="EMBL/GenBank/DDBJ databases">
        <title>Complete sequence of chromosome of Acidobacterium sp. MP5ACTX9.</title>
        <authorList>
            <consortium name="US DOE Joint Genome Institute"/>
            <person name="Lucas S."/>
            <person name="Copeland A."/>
            <person name="Lapidus A."/>
            <person name="Cheng J.-F."/>
            <person name="Goodwin L."/>
            <person name="Pitluck S."/>
            <person name="Teshima H."/>
            <person name="Detter J.C."/>
            <person name="Han C."/>
            <person name="Tapia R."/>
            <person name="Land M."/>
            <person name="Hauser L."/>
            <person name="Kyrpides N."/>
            <person name="Ivanova N."/>
            <person name="Ovchinnikova G."/>
            <person name="Pagani I."/>
            <person name="Rawat S.R."/>
            <person name="Mannisto M."/>
            <person name="Haggblom M.M."/>
            <person name="Woyke T."/>
        </authorList>
    </citation>
    <scope>NUCLEOTIDE SEQUENCE [LARGE SCALE GENOMIC DNA]</scope>
    <source>
        <strain evidence="7">MP5ACTX9</strain>
    </source>
</reference>
<dbReference type="PANTHER" id="PTHR47506:SF1">
    <property type="entry name" value="HTH-TYPE TRANSCRIPTIONAL REGULATOR YJDC"/>
    <property type="match status" value="1"/>
</dbReference>
<dbReference type="Proteomes" id="UP000000343">
    <property type="component" value="Chromosome"/>
</dbReference>
<dbReference type="PROSITE" id="PS50977">
    <property type="entry name" value="HTH_TETR_2"/>
    <property type="match status" value="1"/>
</dbReference>
<organism evidence="7">
    <name type="scientific">Granulicella tundricola (strain ATCC BAA-1859 / DSM 23138 / MP5ACTX9)</name>
    <dbReference type="NCBI Taxonomy" id="1198114"/>
    <lineage>
        <taxon>Bacteria</taxon>
        <taxon>Pseudomonadati</taxon>
        <taxon>Acidobacteriota</taxon>
        <taxon>Terriglobia</taxon>
        <taxon>Terriglobales</taxon>
        <taxon>Acidobacteriaceae</taxon>
        <taxon>Granulicella</taxon>
    </lineage>
</organism>
<dbReference type="InterPro" id="IPR036271">
    <property type="entry name" value="Tet_transcr_reg_TetR-rel_C_sf"/>
</dbReference>
<keyword evidence="2 4" id="KW-0238">DNA-binding</keyword>
<accession>E8X3J3</accession>
<dbReference type="AlphaFoldDB" id="E8X3J3"/>
<dbReference type="Gene3D" id="1.10.357.10">
    <property type="entry name" value="Tetracycline Repressor, domain 2"/>
    <property type="match status" value="1"/>
</dbReference>
<dbReference type="SUPFAM" id="SSF46689">
    <property type="entry name" value="Homeodomain-like"/>
    <property type="match status" value="1"/>
</dbReference>
<dbReference type="GO" id="GO:0003677">
    <property type="term" value="F:DNA binding"/>
    <property type="evidence" value="ECO:0007669"/>
    <property type="project" value="UniProtKB-UniRule"/>
</dbReference>
<sequence>MKMPNSTADKILDTAHALIADRGYAAFSYADISSEVKVSKATIHHHFPSKEILVVSVLRQHRHRLGEGIASLNDAVANPLERLKAYMSHWESCIEKKTEPFCIAALLGAELPSLPSEVAAEVRLHFVDLHRWLQQTLEAGAKQKSIHLTQTASDEAEFMMATVHGAMISARAYQSPKVFAQIVNATLQRLS</sequence>
<dbReference type="eggNOG" id="COG1309">
    <property type="taxonomic scope" value="Bacteria"/>
</dbReference>
<dbReference type="STRING" id="1198114.AciX9_1121"/>
<dbReference type="PRINTS" id="PR00455">
    <property type="entry name" value="HTHTETR"/>
</dbReference>
<dbReference type="HOGENOM" id="CLU_069356_28_4_0"/>
<dbReference type="EMBL" id="CP002480">
    <property type="protein sequence ID" value="ADW68184.1"/>
    <property type="molecule type" value="Genomic_DNA"/>
</dbReference>
<evidence type="ECO:0000256" key="4">
    <source>
        <dbReference type="PROSITE-ProRule" id="PRU00335"/>
    </source>
</evidence>
<keyword evidence="1" id="KW-0805">Transcription regulation</keyword>
<dbReference type="PaxDb" id="1198114-AciX9_1121"/>
<evidence type="ECO:0000256" key="1">
    <source>
        <dbReference type="ARBA" id="ARBA00023015"/>
    </source>
</evidence>
<dbReference type="InterPro" id="IPR001647">
    <property type="entry name" value="HTH_TetR"/>
</dbReference>
<dbReference type="PANTHER" id="PTHR47506">
    <property type="entry name" value="TRANSCRIPTIONAL REGULATORY PROTEIN"/>
    <property type="match status" value="1"/>
</dbReference>
<evidence type="ECO:0000259" key="5">
    <source>
        <dbReference type="PROSITE" id="PS50977"/>
    </source>
</evidence>
<keyword evidence="7" id="KW-1185">Reference proteome</keyword>
<dbReference type="KEGG" id="acm:AciX9_1121"/>
<feature type="domain" description="HTH tetR-type" evidence="5">
    <location>
        <begin position="5"/>
        <end position="65"/>
    </location>
</feature>
<evidence type="ECO:0000313" key="7">
    <source>
        <dbReference type="Proteomes" id="UP000000343"/>
    </source>
</evidence>
<proteinExistence type="predicted"/>
<dbReference type="Pfam" id="PF16925">
    <property type="entry name" value="TetR_C_13"/>
    <property type="match status" value="1"/>
</dbReference>
<dbReference type="InterPro" id="IPR009057">
    <property type="entry name" value="Homeodomain-like_sf"/>
</dbReference>
<evidence type="ECO:0000313" key="6">
    <source>
        <dbReference type="EMBL" id="ADW68184.1"/>
    </source>
</evidence>
<evidence type="ECO:0000256" key="3">
    <source>
        <dbReference type="ARBA" id="ARBA00023163"/>
    </source>
</evidence>
<dbReference type="OrthoDB" id="9809772at2"/>
<dbReference type="SUPFAM" id="SSF48498">
    <property type="entry name" value="Tetracyclin repressor-like, C-terminal domain"/>
    <property type="match status" value="1"/>
</dbReference>
<gene>
    <name evidence="6" type="ordered locus">AciX9_1121</name>
</gene>
<feature type="DNA-binding region" description="H-T-H motif" evidence="4">
    <location>
        <begin position="28"/>
        <end position="47"/>
    </location>
</feature>
<dbReference type="Pfam" id="PF00440">
    <property type="entry name" value="TetR_N"/>
    <property type="match status" value="1"/>
</dbReference>
<protein>
    <submittedName>
        <fullName evidence="6">Regulatory protein TetR</fullName>
    </submittedName>
</protein>
<dbReference type="InterPro" id="IPR011075">
    <property type="entry name" value="TetR_C"/>
</dbReference>
<evidence type="ECO:0000256" key="2">
    <source>
        <dbReference type="ARBA" id="ARBA00023125"/>
    </source>
</evidence>